<evidence type="ECO:0000259" key="1">
    <source>
        <dbReference type="PROSITE" id="PS50995"/>
    </source>
</evidence>
<dbReference type="KEGG" id="lck:HN018_08075"/>
<dbReference type="PANTHER" id="PTHR39515">
    <property type="entry name" value="CONSERVED PROTEIN"/>
    <property type="match status" value="1"/>
</dbReference>
<accession>A0A6M8HNK1</accession>
<dbReference type="InterPro" id="IPR036388">
    <property type="entry name" value="WH-like_DNA-bd_sf"/>
</dbReference>
<name>A0A6M8HNK1_9PROT</name>
<dbReference type="Gene3D" id="1.10.10.10">
    <property type="entry name" value="Winged helix-like DNA-binding domain superfamily/Winged helix DNA-binding domain"/>
    <property type="match status" value="1"/>
</dbReference>
<dbReference type="GO" id="GO:0003700">
    <property type="term" value="F:DNA-binding transcription factor activity"/>
    <property type="evidence" value="ECO:0007669"/>
    <property type="project" value="InterPro"/>
</dbReference>
<dbReference type="InterPro" id="IPR036390">
    <property type="entry name" value="WH_DNA-bd_sf"/>
</dbReference>
<evidence type="ECO:0000313" key="3">
    <source>
        <dbReference type="Proteomes" id="UP000500767"/>
    </source>
</evidence>
<dbReference type="SUPFAM" id="SSF46785">
    <property type="entry name" value="Winged helix' DNA-binding domain"/>
    <property type="match status" value="1"/>
</dbReference>
<proteinExistence type="predicted"/>
<dbReference type="RefSeq" id="WP_171837091.1">
    <property type="nucleotide sequence ID" value="NZ_CP053708.1"/>
</dbReference>
<dbReference type="InterPro" id="IPR000835">
    <property type="entry name" value="HTH_MarR-typ"/>
</dbReference>
<evidence type="ECO:0000313" key="2">
    <source>
        <dbReference type="EMBL" id="QKE90009.1"/>
    </source>
</evidence>
<dbReference type="SMART" id="SM00347">
    <property type="entry name" value="HTH_MARR"/>
    <property type="match status" value="1"/>
</dbReference>
<dbReference type="Proteomes" id="UP000500767">
    <property type="component" value="Chromosome"/>
</dbReference>
<dbReference type="EMBL" id="CP053708">
    <property type="protein sequence ID" value="QKE90009.1"/>
    <property type="molecule type" value="Genomic_DNA"/>
</dbReference>
<organism evidence="2 3">
    <name type="scientific">Lichenicola cladoniae</name>
    <dbReference type="NCBI Taxonomy" id="1484109"/>
    <lineage>
        <taxon>Bacteria</taxon>
        <taxon>Pseudomonadati</taxon>
        <taxon>Pseudomonadota</taxon>
        <taxon>Alphaproteobacteria</taxon>
        <taxon>Acetobacterales</taxon>
        <taxon>Acetobacteraceae</taxon>
        <taxon>Lichenicola</taxon>
    </lineage>
</organism>
<dbReference type="InterPro" id="IPR052526">
    <property type="entry name" value="HTH-type_Bedaq_tolerance"/>
</dbReference>
<dbReference type="PROSITE" id="PS50995">
    <property type="entry name" value="HTH_MARR_2"/>
    <property type="match status" value="1"/>
</dbReference>
<gene>
    <name evidence="2" type="ORF">HN018_08075</name>
</gene>
<reference evidence="2 3" key="1">
    <citation type="journal article" date="2014" name="World J. Microbiol. Biotechnol.">
        <title>Biodiversity and physiological characteristics of Antarctic and Arctic lichens-associated bacteria.</title>
        <authorList>
            <person name="Lee Y.M."/>
            <person name="Kim E.H."/>
            <person name="Lee H.K."/>
            <person name="Hong S.G."/>
        </authorList>
    </citation>
    <scope>NUCLEOTIDE SEQUENCE [LARGE SCALE GENOMIC DNA]</scope>
    <source>
        <strain evidence="2 3">PAMC 26569</strain>
    </source>
</reference>
<protein>
    <submittedName>
        <fullName evidence="2">MarR family transcriptional regulator</fullName>
    </submittedName>
</protein>
<dbReference type="AlphaFoldDB" id="A0A6M8HNK1"/>
<feature type="domain" description="HTH marR-type" evidence="1">
    <location>
        <begin position="13"/>
        <end position="149"/>
    </location>
</feature>
<sequence length="150" mass="16347">MNEQPGDPDIQSAGRLATELRVLVGRMKRRLRGQTHFGDLTVSQALVLSRLERDGPATVTTLARAEGMRPQSMGANISVLEVAGLISGTPDPNDRRQTILSATPACIEWIEADRAARQDWLAGAIRNTLTAHEQQDLAKVVVLLNRIVDS</sequence>
<keyword evidence="3" id="KW-1185">Reference proteome</keyword>
<dbReference type="PANTHER" id="PTHR39515:SF2">
    <property type="entry name" value="HTH-TYPE TRANSCRIPTIONAL REGULATOR RV0880"/>
    <property type="match status" value="1"/>
</dbReference>
<dbReference type="Pfam" id="PF12802">
    <property type="entry name" value="MarR_2"/>
    <property type="match status" value="1"/>
</dbReference>
<dbReference type="Gene3D" id="1.10.287.100">
    <property type="match status" value="1"/>
</dbReference>